<feature type="compositionally biased region" description="Polar residues" evidence="1">
    <location>
        <begin position="407"/>
        <end position="424"/>
    </location>
</feature>
<organism evidence="2 3">
    <name type="scientific">Amycolatopsis acidicola</name>
    <dbReference type="NCBI Taxonomy" id="2596893"/>
    <lineage>
        <taxon>Bacteria</taxon>
        <taxon>Bacillati</taxon>
        <taxon>Actinomycetota</taxon>
        <taxon>Actinomycetes</taxon>
        <taxon>Pseudonocardiales</taxon>
        <taxon>Pseudonocardiaceae</taxon>
        <taxon>Amycolatopsis</taxon>
    </lineage>
</organism>
<feature type="region of interest" description="Disordered" evidence="1">
    <location>
        <begin position="269"/>
        <end position="316"/>
    </location>
</feature>
<feature type="compositionally biased region" description="Basic and acidic residues" evidence="1">
    <location>
        <begin position="77"/>
        <end position="89"/>
    </location>
</feature>
<reference evidence="2" key="1">
    <citation type="submission" date="2019-09" db="EMBL/GenBank/DDBJ databases">
        <authorList>
            <person name="Teo W.F.A."/>
            <person name="Duangmal K."/>
        </authorList>
    </citation>
    <scope>NUCLEOTIDE SEQUENCE [LARGE SCALE GENOMIC DNA]</scope>
    <source>
        <strain evidence="2">K81G1</strain>
    </source>
</reference>
<dbReference type="Gene3D" id="1.20.1260.20">
    <property type="entry name" value="PPE superfamily"/>
    <property type="match status" value="1"/>
</dbReference>
<feature type="region of interest" description="Disordered" evidence="1">
    <location>
        <begin position="77"/>
        <end position="101"/>
    </location>
</feature>
<protein>
    <recommendedName>
        <fullName evidence="4">PPE domain-containing protein</fullName>
    </recommendedName>
</protein>
<dbReference type="Proteomes" id="UP000319769">
    <property type="component" value="Unassembled WGS sequence"/>
</dbReference>
<dbReference type="AlphaFoldDB" id="A0A5N0VJG7"/>
<evidence type="ECO:0000313" key="3">
    <source>
        <dbReference type="Proteomes" id="UP000319769"/>
    </source>
</evidence>
<dbReference type="EMBL" id="VMNW02000005">
    <property type="protein sequence ID" value="KAA9165623.1"/>
    <property type="molecule type" value="Genomic_DNA"/>
</dbReference>
<feature type="compositionally biased region" description="Basic and acidic residues" evidence="1">
    <location>
        <begin position="546"/>
        <end position="558"/>
    </location>
</feature>
<dbReference type="OrthoDB" id="3638007at2"/>
<dbReference type="RefSeq" id="WP_144748590.1">
    <property type="nucleotide sequence ID" value="NZ_VMNW02000005.1"/>
</dbReference>
<feature type="compositionally biased region" description="Low complexity" evidence="1">
    <location>
        <begin position="500"/>
        <end position="520"/>
    </location>
</feature>
<proteinExistence type="predicted"/>
<dbReference type="SUPFAM" id="SSF140459">
    <property type="entry name" value="PE/PPE dimer-like"/>
    <property type="match status" value="1"/>
</dbReference>
<feature type="compositionally biased region" description="Gly residues" evidence="1">
    <location>
        <begin position="391"/>
        <end position="401"/>
    </location>
</feature>
<feature type="region of interest" description="Disordered" evidence="1">
    <location>
        <begin position="492"/>
        <end position="591"/>
    </location>
</feature>
<evidence type="ECO:0008006" key="4">
    <source>
        <dbReference type="Google" id="ProtNLM"/>
    </source>
</evidence>
<feature type="compositionally biased region" description="Low complexity" evidence="1">
    <location>
        <begin position="274"/>
        <end position="316"/>
    </location>
</feature>
<evidence type="ECO:0000313" key="2">
    <source>
        <dbReference type="EMBL" id="KAA9165623.1"/>
    </source>
</evidence>
<evidence type="ECO:0000256" key="1">
    <source>
        <dbReference type="SAM" id="MobiDB-lite"/>
    </source>
</evidence>
<gene>
    <name evidence="2" type="ORF">FPZ12_006045</name>
</gene>
<feature type="region of interest" description="Disordered" evidence="1">
    <location>
        <begin position="1"/>
        <end position="20"/>
    </location>
</feature>
<comment type="caution">
    <text evidence="2">The sequence shown here is derived from an EMBL/GenBank/DDBJ whole genome shotgun (WGS) entry which is preliminary data.</text>
</comment>
<sequence>MAVQFDKPGSAAHDVTADPNSKYYIGPIHNEIRSGDDIRDDVTQNVDEEIANGWLKDVTDPSEKDKVIQTRYEEQLQKTRQGLDQDLQIRDPGAPPTTMWDNATHEQMQQTITDNADSAAVAVTSEEWVALGNELTEHQQNLADAINDSVSDWQGSGGDAAREHLASVGKWLGTTAQGSSLTGRQQEIHSQSLNETQKQMAANPPVQFSVQDANARLQTITDPVQYATQATADMAMVGQQKAAQQQAARIMTQYDETVGGAIATPEFQAPPKLASGSASTGGTAASNASGTSNAGLRTLGSSTTPASAGSAGSGGEFSKSGDFAAATALNGGAGGAGGSAGDLAGSGAGSGSGSGSGSGYSGSGIGGGSYGGSGSGSGSGSGYTGSGIGTSGGNGSGGNGSYTGSNIPTDGTSPSSVTGTTISSHGGPGSVTGNIPTIGYGGGVNGDSIANRLNGLNVPGSFPAGEGIGGIGSSGAGGSGIGGAGIKGIGGSGGAGSGSAGSRLSAGSVSGAGAAEEAAAGRGGTGGASSSTGRGTTGGMPHGGGKKGEGDKEHKIADYVEGEPDLFEGEQVIAPPVIGDWKKTKTDKKKK</sequence>
<dbReference type="InterPro" id="IPR038332">
    <property type="entry name" value="PPE_sf"/>
</dbReference>
<name>A0A5N0VJG7_9PSEU</name>
<accession>A0A5N0VJG7</accession>
<keyword evidence="3" id="KW-1185">Reference proteome</keyword>
<feature type="region of interest" description="Disordered" evidence="1">
    <location>
        <begin position="391"/>
        <end position="434"/>
    </location>
</feature>